<dbReference type="AlphaFoldDB" id="C4J685"/>
<organism evidence="2">
    <name type="scientific">Zea mays</name>
    <name type="common">Maize</name>
    <dbReference type="NCBI Taxonomy" id="4577"/>
    <lineage>
        <taxon>Eukaryota</taxon>
        <taxon>Viridiplantae</taxon>
        <taxon>Streptophyta</taxon>
        <taxon>Embryophyta</taxon>
        <taxon>Tracheophyta</taxon>
        <taxon>Spermatophyta</taxon>
        <taxon>Magnoliopsida</taxon>
        <taxon>Liliopsida</taxon>
        <taxon>Poales</taxon>
        <taxon>Poaceae</taxon>
        <taxon>PACMAD clade</taxon>
        <taxon>Panicoideae</taxon>
        <taxon>Andropogonodae</taxon>
        <taxon>Andropogoneae</taxon>
        <taxon>Tripsacinae</taxon>
        <taxon>Zea</taxon>
    </lineage>
</organism>
<feature type="region of interest" description="Disordered" evidence="1">
    <location>
        <begin position="155"/>
        <end position="185"/>
    </location>
</feature>
<name>C4J685_MAIZE</name>
<reference evidence="2" key="2">
    <citation type="submission" date="2012-06" db="EMBL/GenBank/DDBJ databases">
        <authorList>
            <person name="Yu Y."/>
            <person name="Currie J."/>
            <person name="Lomeli R."/>
            <person name="Angelova A."/>
            <person name="Collura K."/>
            <person name="Wissotski M."/>
            <person name="Campos D."/>
            <person name="Kudrna D."/>
            <person name="Golser W."/>
            <person name="Ashely E."/>
            <person name="Descour A."/>
            <person name="Fernandes J."/>
            <person name="Soderlund C."/>
            <person name="Walbot V."/>
        </authorList>
    </citation>
    <scope>NUCLEOTIDE SEQUENCE</scope>
    <source>
        <strain evidence="2">B73</strain>
    </source>
</reference>
<accession>C4J685</accession>
<feature type="region of interest" description="Disordered" evidence="1">
    <location>
        <begin position="1"/>
        <end position="34"/>
    </location>
</feature>
<proteinExistence type="evidence at transcript level"/>
<protein>
    <submittedName>
        <fullName evidence="2">Uncharacterized protein</fullName>
    </submittedName>
</protein>
<reference evidence="2" key="1">
    <citation type="journal article" date="2009" name="PLoS Genet.">
        <title>Sequencing, mapping, and analysis of 27,455 maize full-length cDNAs.</title>
        <authorList>
            <person name="Soderlund C."/>
            <person name="Descour A."/>
            <person name="Kudrna D."/>
            <person name="Bomhoff M."/>
            <person name="Boyd L."/>
            <person name="Currie J."/>
            <person name="Angelova A."/>
            <person name="Collura K."/>
            <person name="Wissotski M."/>
            <person name="Ashley E."/>
            <person name="Morrow D."/>
            <person name="Fernandes J."/>
            <person name="Walbot V."/>
            <person name="Yu Y."/>
        </authorList>
    </citation>
    <scope>NUCLEOTIDE SEQUENCE</scope>
    <source>
        <strain evidence="2">B73</strain>
    </source>
</reference>
<evidence type="ECO:0000313" key="2">
    <source>
        <dbReference type="EMBL" id="ACR36685.1"/>
    </source>
</evidence>
<feature type="compositionally biased region" description="Basic and acidic residues" evidence="1">
    <location>
        <begin position="11"/>
        <end position="25"/>
    </location>
</feature>
<sequence>MSSSISSAARGTEKGARLRRLRDDGGGAGGDGDAAHDLAAAGRLGVRSRRFHGLVAASGCGGAAGAGGAGGALSSGSQSVPGGGGGGLAGVVALDGGGRGAGGSAAVPLLLGRWGSRSRSAASRRWPMSLARSASIPPSYGVASALAPMAWARRWDEEDRRRSRAPQPPPAAALGEGMRWAAGEA</sequence>
<dbReference type="EMBL" id="BT086332">
    <property type="protein sequence ID" value="ACR36685.1"/>
    <property type="molecule type" value="mRNA"/>
</dbReference>
<evidence type="ECO:0000256" key="1">
    <source>
        <dbReference type="SAM" id="MobiDB-lite"/>
    </source>
</evidence>